<protein>
    <submittedName>
        <fullName evidence="9">ATP-dependent RNA helicase Atu1833</fullName>
    </submittedName>
</protein>
<dbReference type="GO" id="GO:0003724">
    <property type="term" value="F:RNA helicase activity"/>
    <property type="evidence" value="ECO:0007669"/>
    <property type="project" value="InterPro"/>
</dbReference>
<organism evidence="9">
    <name type="scientific">invertebrate metagenome</name>
    <dbReference type="NCBI Taxonomy" id="1711999"/>
    <lineage>
        <taxon>unclassified sequences</taxon>
        <taxon>metagenomes</taxon>
        <taxon>organismal metagenomes</taxon>
    </lineage>
</organism>
<dbReference type="PROSITE" id="PS00039">
    <property type="entry name" value="DEAD_ATP_HELICASE"/>
    <property type="match status" value="1"/>
</dbReference>
<dbReference type="InterPro" id="IPR000629">
    <property type="entry name" value="RNA-helicase_DEAD-box_CS"/>
</dbReference>
<dbReference type="PANTHER" id="PTHR47959">
    <property type="entry name" value="ATP-DEPENDENT RNA HELICASE RHLE-RELATED"/>
    <property type="match status" value="1"/>
</dbReference>
<dbReference type="PROSITE" id="PS51192">
    <property type="entry name" value="HELICASE_ATP_BIND_1"/>
    <property type="match status" value="1"/>
</dbReference>
<reference evidence="9" key="1">
    <citation type="submission" date="2018-10" db="EMBL/GenBank/DDBJ databases">
        <authorList>
            <person name="Gruber-Vodicka H."/>
            <person name="Jaeckle O."/>
        </authorList>
    </citation>
    <scope>NUCLEOTIDE SEQUENCE</scope>
</reference>
<feature type="domain" description="Helicase C-terminal" evidence="7">
    <location>
        <begin position="226"/>
        <end position="371"/>
    </location>
</feature>
<accession>A0A484H599</accession>
<feature type="domain" description="Helicase ATP-binding" evidence="6">
    <location>
        <begin position="27"/>
        <end position="200"/>
    </location>
</feature>
<dbReference type="PROSITE" id="PS51194">
    <property type="entry name" value="HELICASE_CTER"/>
    <property type="match status" value="1"/>
</dbReference>
<dbReference type="PANTHER" id="PTHR47959:SF13">
    <property type="entry name" value="ATP-DEPENDENT RNA HELICASE RHLE"/>
    <property type="match status" value="1"/>
</dbReference>
<dbReference type="SUPFAM" id="SSF52540">
    <property type="entry name" value="P-loop containing nucleoside triphosphate hydrolases"/>
    <property type="match status" value="1"/>
</dbReference>
<dbReference type="InterPro" id="IPR050079">
    <property type="entry name" value="DEAD_box_RNA_helicase"/>
</dbReference>
<keyword evidence="5" id="KW-0067">ATP-binding</keyword>
<dbReference type="AlphaFoldDB" id="A0A484H599"/>
<dbReference type="InterPro" id="IPR027417">
    <property type="entry name" value="P-loop_NTPase"/>
</dbReference>
<dbReference type="FunFam" id="3.40.50.300:FF:000108">
    <property type="entry name" value="ATP-dependent RNA helicase RhlE"/>
    <property type="match status" value="1"/>
</dbReference>
<keyword evidence="2" id="KW-0547">Nucleotide-binding</keyword>
<dbReference type="GO" id="GO:0005829">
    <property type="term" value="C:cytosol"/>
    <property type="evidence" value="ECO:0007669"/>
    <property type="project" value="TreeGrafter"/>
</dbReference>
<dbReference type="InterPro" id="IPR001650">
    <property type="entry name" value="Helicase_C-like"/>
</dbReference>
<dbReference type="CDD" id="cd00268">
    <property type="entry name" value="DEADc"/>
    <property type="match status" value="1"/>
</dbReference>
<keyword evidence="1" id="KW-0963">Cytoplasm</keyword>
<evidence type="ECO:0000259" key="6">
    <source>
        <dbReference type="PROSITE" id="PS51192"/>
    </source>
</evidence>
<evidence type="ECO:0000313" key="9">
    <source>
        <dbReference type="EMBL" id="VBB69127.1"/>
    </source>
</evidence>
<dbReference type="Pfam" id="PF00271">
    <property type="entry name" value="Helicase_C"/>
    <property type="match status" value="1"/>
</dbReference>
<name>A0A484H599_9ZZZZ</name>
<evidence type="ECO:0000256" key="2">
    <source>
        <dbReference type="ARBA" id="ARBA00022741"/>
    </source>
</evidence>
<dbReference type="PROSITE" id="PS51195">
    <property type="entry name" value="Q_MOTIF"/>
    <property type="match status" value="1"/>
</dbReference>
<dbReference type="InterPro" id="IPR014001">
    <property type="entry name" value="Helicase_ATP-bd"/>
</dbReference>
<gene>
    <name evidence="9" type="ORF">RIEGSTA812A_PEG_600</name>
</gene>
<dbReference type="Pfam" id="PF00270">
    <property type="entry name" value="DEAD"/>
    <property type="match status" value="1"/>
</dbReference>
<evidence type="ECO:0000259" key="8">
    <source>
        <dbReference type="PROSITE" id="PS51195"/>
    </source>
</evidence>
<dbReference type="InterPro" id="IPR011545">
    <property type="entry name" value="DEAD/DEAH_box_helicase_dom"/>
</dbReference>
<keyword evidence="3" id="KW-0378">Hydrolase</keyword>
<evidence type="ECO:0000256" key="1">
    <source>
        <dbReference type="ARBA" id="ARBA00022490"/>
    </source>
</evidence>
<dbReference type="InterPro" id="IPR014014">
    <property type="entry name" value="RNA_helicase_DEAD_Q_motif"/>
</dbReference>
<dbReference type="EMBL" id="LR026963">
    <property type="protein sequence ID" value="VBB69127.1"/>
    <property type="molecule type" value="Genomic_DNA"/>
</dbReference>
<evidence type="ECO:0000256" key="4">
    <source>
        <dbReference type="ARBA" id="ARBA00022806"/>
    </source>
</evidence>
<evidence type="ECO:0000259" key="7">
    <source>
        <dbReference type="PROSITE" id="PS51194"/>
    </source>
</evidence>
<dbReference type="SMART" id="SM00490">
    <property type="entry name" value="HELICc"/>
    <property type="match status" value="1"/>
</dbReference>
<dbReference type="GO" id="GO:0005524">
    <property type="term" value="F:ATP binding"/>
    <property type="evidence" value="ECO:0007669"/>
    <property type="project" value="UniProtKB-KW"/>
</dbReference>
<evidence type="ECO:0000256" key="5">
    <source>
        <dbReference type="ARBA" id="ARBA00022840"/>
    </source>
</evidence>
<sequence length="436" mass="48607">MGLGPETLKALAEVGYTVPTPIQAQAIPVVFMGKDVLGIAQTGTGKTASFTLPMIEILAHGRARARMPRSLVLTPTRELAAQVAASFARHGCYHKLNMALLVGGGPCADQIKLLDRGVDVLIATPGRLLDLFQRGRVLLSDVRILVIDEADRMLDMGFIPDVERIVTLLPRQRQTLFFSATMPSEVKRLAAVFLHEPREIRVAPPAKPADCVVQRVVMVESHDKYEVLHYLLRKEEVRSAFIFCNRKRDISILHRSLIQQGFPAGMLHGDMLQSMRTETLEQFKAGEISLLVCSDVAARGIDISAMSHVFNFDVPAHAGDYIHRIGRTGRAGMSGHALTIAVPEDSNCVAAIEQLIGHQIPRVMIDDRSEGARIVGYYQKWCNVDEESGNAQEQTERRMGYWEGEYSLYLLNKEEFRKTTYSMQGFGEHIPDFFSY</sequence>
<proteinExistence type="predicted"/>
<dbReference type="Gene3D" id="3.40.50.300">
    <property type="entry name" value="P-loop containing nucleotide triphosphate hydrolases"/>
    <property type="match status" value="2"/>
</dbReference>
<feature type="domain" description="DEAD-box RNA helicase Q" evidence="8">
    <location>
        <begin position="1"/>
        <end position="24"/>
    </location>
</feature>
<dbReference type="SMART" id="SM00487">
    <property type="entry name" value="DEXDc"/>
    <property type="match status" value="1"/>
</dbReference>
<dbReference type="CDD" id="cd18787">
    <property type="entry name" value="SF2_C_DEAD"/>
    <property type="match status" value="1"/>
</dbReference>
<dbReference type="InterPro" id="IPR044742">
    <property type="entry name" value="DEAD/DEAH_RhlB"/>
</dbReference>
<dbReference type="GO" id="GO:0016787">
    <property type="term" value="F:hydrolase activity"/>
    <property type="evidence" value="ECO:0007669"/>
    <property type="project" value="UniProtKB-KW"/>
</dbReference>
<evidence type="ECO:0000256" key="3">
    <source>
        <dbReference type="ARBA" id="ARBA00022801"/>
    </source>
</evidence>
<keyword evidence="4 9" id="KW-0347">Helicase</keyword>
<dbReference type="GO" id="GO:0003676">
    <property type="term" value="F:nucleic acid binding"/>
    <property type="evidence" value="ECO:0007669"/>
    <property type="project" value="InterPro"/>
</dbReference>